<name>A0ABN7VXF5_GIGMA</name>
<gene>
    <name evidence="1" type="ORF">GMARGA_LOCUS23911</name>
</gene>
<reference evidence="1 2" key="1">
    <citation type="submission" date="2021-06" db="EMBL/GenBank/DDBJ databases">
        <authorList>
            <person name="Kallberg Y."/>
            <person name="Tangrot J."/>
            <person name="Rosling A."/>
        </authorList>
    </citation>
    <scope>NUCLEOTIDE SEQUENCE [LARGE SCALE GENOMIC DNA]</scope>
    <source>
        <strain evidence="1 2">120-4 pot B 10/14</strain>
    </source>
</reference>
<keyword evidence="2" id="KW-1185">Reference proteome</keyword>
<comment type="caution">
    <text evidence="1">The sequence shown here is derived from an EMBL/GenBank/DDBJ whole genome shotgun (WGS) entry which is preliminary data.</text>
</comment>
<proteinExistence type="predicted"/>
<dbReference type="EMBL" id="CAJVQB010024672">
    <property type="protein sequence ID" value="CAG8804651.1"/>
    <property type="molecule type" value="Genomic_DNA"/>
</dbReference>
<accession>A0ABN7VXF5</accession>
<evidence type="ECO:0000313" key="1">
    <source>
        <dbReference type="EMBL" id="CAG8804651.1"/>
    </source>
</evidence>
<protein>
    <submittedName>
        <fullName evidence="1">33819_t:CDS:1</fullName>
    </submittedName>
</protein>
<evidence type="ECO:0000313" key="2">
    <source>
        <dbReference type="Proteomes" id="UP000789901"/>
    </source>
</evidence>
<organism evidence="1 2">
    <name type="scientific">Gigaspora margarita</name>
    <dbReference type="NCBI Taxonomy" id="4874"/>
    <lineage>
        <taxon>Eukaryota</taxon>
        <taxon>Fungi</taxon>
        <taxon>Fungi incertae sedis</taxon>
        <taxon>Mucoromycota</taxon>
        <taxon>Glomeromycotina</taxon>
        <taxon>Glomeromycetes</taxon>
        <taxon>Diversisporales</taxon>
        <taxon>Gigasporaceae</taxon>
        <taxon>Gigaspora</taxon>
    </lineage>
</organism>
<sequence>MDTSILLEAKEIELSLKESEQLAQTLSNQSMISLVAKIKTDLYKLLQPVAIDIKFSPENLYLVQQQSANFHEWTQVIDDMKTQLETNSNTNRGTLDNIASLILTHSNSEHKQKTLQNEVLNSGQLNKDNDESVRELDEHTKKEAKLEKEIRIEIA</sequence>
<dbReference type="Proteomes" id="UP000789901">
    <property type="component" value="Unassembled WGS sequence"/>
</dbReference>